<evidence type="ECO:0000256" key="6">
    <source>
        <dbReference type="ARBA" id="ARBA00022490"/>
    </source>
</evidence>
<dbReference type="SMART" id="SM00836">
    <property type="entry name" value="DALR_1"/>
    <property type="match status" value="1"/>
</dbReference>
<name>A0A398D5B1_9BACT</name>
<dbReference type="InterPro" id="IPR009080">
    <property type="entry name" value="tRNAsynth_Ia_anticodon-bd"/>
</dbReference>
<evidence type="ECO:0000256" key="1">
    <source>
        <dbReference type="ARBA" id="ARBA00004496"/>
    </source>
</evidence>
<dbReference type="Pfam" id="PF05746">
    <property type="entry name" value="DALR_1"/>
    <property type="match status" value="1"/>
</dbReference>
<evidence type="ECO:0000259" key="15">
    <source>
        <dbReference type="SMART" id="SM00836"/>
    </source>
</evidence>
<evidence type="ECO:0000256" key="7">
    <source>
        <dbReference type="ARBA" id="ARBA00022598"/>
    </source>
</evidence>
<dbReference type="InterPro" id="IPR035684">
    <property type="entry name" value="ArgRS_core"/>
</dbReference>
<feature type="domain" description="DALR anticodon binding" evidence="15">
    <location>
        <begin position="430"/>
        <end position="551"/>
    </location>
</feature>
<dbReference type="EMBL" id="QXIS01000016">
    <property type="protein sequence ID" value="RIE06294.1"/>
    <property type="molecule type" value="Genomic_DNA"/>
</dbReference>
<evidence type="ECO:0000256" key="5">
    <source>
        <dbReference type="ARBA" id="ARBA00020262"/>
    </source>
</evidence>
<comment type="subcellular location">
    <subcellularLocation>
        <location evidence="1">Cytoplasm</location>
    </subcellularLocation>
</comment>
<dbReference type="SUPFAM" id="SSF52374">
    <property type="entry name" value="Nucleotidylyl transferase"/>
    <property type="match status" value="1"/>
</dbReference>
<evidence type="ECO:0000256" key="14">
    <source>
        <dbReference type="RuleBase" id="RU363038"/>
    </source>
</evidence>
<evidence type="ECO:0000259" key="16">
    <source>
        <dbReference type="SMART" id="SM01016"/>
    </source>
</evidence>
<dbReference type="InterPro" id="IPR005148">
    <property type="entry name" value="Arg-tRNA-synth_N"/>
</dbReference>
<gene>
    <name evidence="17" type="ORF">SMC7_03005</name>
</gene>
<accession>A0A398D5B1</accession>
<evidence type="ECO:0000256" key="4">
    <source>
        <dbReference type="ARBA" id="ARBA00012837"/>
    </source>
</evidence>
<dbReference type="InterPro" id="IPR001278">
    <property type="entry name" value="Arg-tRNA-ligase"/>
</dbReference>
<comment type="similarity">
    <text evidence="2 14">Belongs to the class-I aminoacyl-tRNA synthetase family.</text>
</comment>
<protein>
    <recommendedName>
        <fullName evidence="5 13">Arginine--tRNA ligase</fullName>
        <ecNumber evidence="4 13">6.1.1.19</ecNumber>
    </recommendedName>
</protein>
<dbReference type="SUPFAM" id="SSF55190">
    <property type="entry name" value="Arginyl-tRNA synthetase (ArgRS), N-terminal 'additional' domain"/>
    <property type="match status" value="1"/>
</dbReference>
<dbReference type="GO" id="GO:0005737">
    <property type="term" value="C:cytoplasm"/>
    <property type="evidence" value="ECO:0007669"/>
    <property type="project" value="UniProtKB-SubCell"/>
</dbReference>
<reference evidence="17 18" key="1">
    <citation type="submission" date="2018-09" db="EMBL/GenBank/DDBJ databases">
        <title>Discovery and Ecogenomic Context for Candidatus Cryosericales, a Global Caldiserica Order Active in Thawing Permafrost.</title>
        <authorList>
            <person name="Martinez M.A."/>
            <person name="Woodcroft B.J."/>
            <person name="Ignacio Espinoza J.C."/>
            <person name="Zayed A."/>
            <person name="Singleton C.M."/>
            <person name="Boyd J."/>
            <person name="Li Y.-F."/>
            <person name="Purvine S."/>
            <person name="Maughan H."/>
            <person name="Hodgkins S.B."/>
            <person name="Anderson D."/>
            <person name="Sederholm M."/>
            <person name="Temperton B."/>
            <person name="Saleska S.R."/>
            <person name="Tyson G.W."/>
            <person name="Rich V.I."/>
        </authorList>
    </citation>
    <scope>NUCLEOTIDE SEQUENCE [LARGE SCALE GENOMIC DNA]</scope>
    <source>
        <strain evidence="17 18">SMC7</strain>
    </source>
</reference>
<dbReference type="Gene3D" id="1.10.730.10">
    <property type="entry name" value="Isoleucyl-tRNA Synthetase, Domain 1"/>
    <property type="match status" value="1"/>
</dbReference>
<dbReference type="OrthoDB" id="9805987at2"/>
<organism evidence="17 18">
    <name type="scientific">Candidatus Cryosericum terrychapinii</name>
    <dbReference type="NCBI Taxonomy" id="2290919"/>
    <lineage>
        <taxon>Bacteria</taxon>
        <taxon>Pseudomonadati</taxon>
        <taxon>Caldisericota/Cryosericota group</taxon>
        <taxon>Candidatus Cryosericota</taxon>
        <taxon>Candidatus Cryosericia</taxon>
        <taxon>Candidatus Cryosericales</taxon>
        <taxon>Candidatus Cryosericaceae</taxon>
        <taxon>Candidatus Cryosericum</taxon>
    </lineage>
</organism>
<evidence type="ECO:0000256" key="3">
    <source>
        <dbReference type="ARBA" id="ARBA00011245"/>
    </source>
</evidence>
<dbReference type="InterPro" id="IPR001412">
    <property type="entry name" value="aa-tRNA-synth_I_CS"/>
</dbReference>
<dbReference type="PANTHER" id="PTHR11956">
    <property type="entry name" value="ARGINYL-TRNA SYNTHETASE"/>
    <property type="match status" value="1"/>
</dbReference>
<dbReference type="Proteomes" id="UP000266328">
    <property type="component" value="Unassembled WGS sequence"/>
</dbReference>
<dbReference type="GO" id="GO:0004814">
    <property type="term" value="F:arginine-tRNA ligase activity"/>
    <property type="evidence" value="ECO:0007669"/>
    <property type="project" value="UniProtKB-UniRule"/>
</dbReference>
<keyword evidence="7 14" id="KW-0436">Ligase</keyword>
<evidence type="ECO:0000256" key="13">
    <source>
        <dbReference type="NCBIfam" id="TIGR00456"/>
    </source>
</evidence>
<dbReference type="SUPFAM" id="SSF47323">
    <property type="entry name" value="Anticodon-binding domain of a subclass of class I aminoacyl-tRNA synthetases"/>
    <property type="match status" value="1"/>
</dbReference>
<keyword evidence="9 14" id="KW-0067">ATP-binding</keyword>
<dbReference type="PANTHER" id="PTHR11956:SF5">
    <property type="entry name" value="ARGININE--TRNA LIGASE, CYTOPLASMIC"/>
    <property type="match status" value="1"/>
</dbReference>
<keyword evidence="8 14" id="KW-0547">Nucleotide-binding</keyword>
<dbReference type="AlphaFoldDB" id="A0A398D5B1"/>
<sequence length="551" mass="61480">MLNLRETIDRQVSLALRDLLSAEEAPLACCSLSRPGFLDYTLSLPMKLARTRHRAPVAIAQDLQPAVAVIACAGLAEAVAPGYINIRLSDSFVADQLSSMLGTEPVVLLQKEANGQKIEVEFVSANPTGPLHVGNGRGAALGSVLATLLETQGYRVDREYYVNDYGSKMKLFTESIAHYVFPMLGLEHPMPDEGYHGAYVPDLAQAIYDRKGSELLSLLEEQRLAVIGEDGKELVLASIRQALEEMGVSFDTWFSERYLIENGWNDRVLQQFRDRGVVYEKDDAVWLRSTDFGDDKDRVLVRRDGEPTYTLTDAAYHFNKFQRGYVKSIDVFGADHIGHIVPMQALMKSLGLPDDFLEVIIYQIVHFLRGGQHVVLSKQTGEIIELADLVREVGKDQARVFFLLSSADSELEFDLEVAKEKSFDNPAYYLKYTYARLCSVERQARGTGAVVPSTASPADVSRLKTPEDRELLKCLLKAQDEVDDAARTRQPHRILYLASELAKSVNAFYQKEKVIQEDTGLAQARMLLVLVSQRLLQAYAHVLGVTLPESM</sequence>
<dbReference type="InterPro" id="IPR014729">
    <property type="entry name" value="Rossmann-like_a/b/a_fold"/>
</dbReference>
<dbReference type="EC" id="6.1.1.19" evidence="4 13"/>
<evidence type="ECO:0000256" key="9">
    <source>
        <dbReference type="ARBA" id="ARBA00022840"/>
    </source>
</evidence>
<evidence type="ECO:0000313" key="18">
    <source>
        <dbReference type="Proteomes" id="UP000266328"/>
    </source>
</evidence>
<dbReference type="SMART" id="SM01016">
    <property type="entry name" value="Arg_tRNA_synt_N"/>
    <property type="match status" value="1"/>
</dbReference>
<dbReference type="PRINTS" id="PR01038">
    <property type="entry name" value="TRNASYNTHARG"/>
</dbReference>
<keyword evidence="11 14" id="KW-0030">Aminoacyl-tRNA synthetase</keyword>
<dbReference type="PROSITE" id="PS00178">
    <property type="entry name" value="AA_TRNA_LIGASE_I"/>
    <property type="match status" value="1"/>
</dbReference>
<dbReference type="Gene3D" id="3.30.1360.70">
    <property type="entry name" value="Arginyl tRNA synthetase N-terminal domain"/>
    <property type="match status" value="1"/>
</dbReference>
<comment type="catalytic activity">
    <reaction evidence="12">
        <text>tRNA(Arg) + L-arginine + ATP = L-arginyl-tRNA(Arg) + AMP + diphosphate</text>
        <dbReference type="Rhea" id="RHEA:20301"/>
        <dbReference type="Rhea" id="RHEA-COMP:9658"/>
        <dbReference type="Rhea" id="RHEA-COMP:9673"/>
        <dbReference type="ChEBI" id="CHEBI:30616"/>
        <dbReference type="ChEBI" id="CHEBI:32682"/>
        <dbReference type="ChEBI" id="CHEBI:33019"/>
        <dbReference type="ChEBI" id="CHEBI:78442"/>
        <dbReference type="ChEBI" id="CHEBI:78513"/>
        <dbReference type="ChEBI" id="CHEBI:456215"/>
        <dbReference type="EC" id="6.1.1.19"/>
    </reaction>
</comment>
<feature type="domain" description="Arginyl tRNA synthetase N-terminal" evidence="16">
    <location>
        <begin position="6"/>
        <end position="88"/>
    </location>
</feature>
<dbReference type="RefSeq" id="WP_119088896.1">
    <property type="nucleotide sequence ID" value="NZ_QXIS01000016.1"/>
</dbReference>
<dbReference type="InterPro" id="IPR036695">
    <property type="entry name" value="Arg-tRNA-synth_N_sf"/>
</dbReference>
<dbReference type="GO" id="GO:0005524">
    <property type="term" value="F:ATP binding"/>
    <property type="evidence" value="ECO:0007669"/>
    <property type="project" value="UniProtKB-KW"/>
</dbReference>
<dbReference type="NCBIfam" id="TIGR00456">
    <property type="entry name" value="argS"/>
    <property type="match status" value="1"/>
</dbReference>
<dbReference type="Pfam" id="PF00750">
    <property type="entry name" value="tRNA-synt_1d"/>
    <property type="match status" value="1"/>
</dbReference>
<keyword evidence="18" id="KW-1185">Reference proteome</keyword>
<evidence type="ECO:0000256" key="8">
    <source>
        <dbReference type="ARBA" id="ARBA00022741"/>
    </source>
</evidence>
<evidence type="ECO:0000256" key="2">
    <source>
        <dbReference type="ARBA" id="ARBA00005594"/>
    </source>
</evidence>
<dbReference type="FunFam" id="3.40.50.620:FF:000062">
    <property type="entry name" value="Arginine--tRNA ligase"/>
    <property type="match status" value="1"/>
</dbReference>
<comment type="subunit">
    <text evidence="3">Monomer.</text>
</comment>
<evidence type="ECO:0000256" key="10">
    <source>
        <dbReference type="ARBA" id="ARBA00022917"/>
    </source>
</evidence>
<dbReference type="InterPro" id="IPR008909">
    <property type="entry name" value="DALR_anticod-bd"/>
</dbReference>
<dbReference type="CDD" id="cd00671">
    <property type="entry name" value="ArgRS_core"/>
    <property type="match status" value="1"/>
</dbReference>
<evidence type="ECO:0000256" key="11">
    <source>
        <dbReference type="ARBA" id="ARBA00023146"/>
    </source>
</evidence>
<evidence type="ECO:0000313" key="17">
    <source>
        <dbReference type="EMBL" id="RIE06294.1"/>
    </source>
</evidence>
<dbReference type="Pfam" id="PF03485">
    <property type="entry name" value="Arg_tRNA_synt_N"/>
    <property type="match status" value="1"/>
</dbReference>
<dbReference type="Gene3D" id="3.40.50.620">
    <property type="entry name" value="HUPs"/>
    <property type="match status" value="1"/>
</dbReference>
<keyword evidence="10 14" id="KW-0648">Protein biosynthesis</keyword>
<keyword evidence="6" id="KW-0963">Cytoplasm</keyword>
<proteinExistence type="inferred from homology"/>
<dbReference type="GO" id="GO:0006420">
    <property type="term" value="P:arginyl-tRNA aminoacylation"/>
    <property type="evidence" value="ECO:0007669"/>
    <property type="project" value="UniProtKB-UniRule"/>
</dbReference>
<evidence type="ECO:0000256" key="12">
    <source>
        <dbReference type="ARBA" id="ARBA00049339"/>
    </source>
</evidence>
<comment type="caution">
    <text evidence="17">The sequence shown here is derived from an EMBL/GenBank/DDBJ whole genome shotgun (WGS) entry which is preliminary data.</text>
</comment>